<comment type="caution">
    <text evidence="2">The sequence shown here is derived from an EMBL/GenBank/DDBJ whole genome shotgun (WGS) entry which is preliminary data.</text>
</comment>
<evidence type="ECO:0000256" key="1">
    <source>
        <dbReference type="SAM" id="SignalP"/>
    </source>
</evidence>
<evidence type="ECO:0000313" key="2">
    <source>
        <dbReference type="EMBL" id="MDR6403682.1"/>
    </source>
</evidence>
<gene>
    <name evidence="2" type="ORF">J2781_000586</name>
</gene>
<proteinExistence type="predicted"/>
<evidence type="ECO:0000313" key="3">
    <source>
        <dbReference type="Proteomes" id="UP001184853"/>
    </source>
</evidence>
<dbReference type="EMBL" id="JAVDQS010000001">
    <property type="protein sequence ID" value="MDR6403682.1"/>
    <property type="molecule type" value="Genomic_DNA"/>
</dbReference>
<reference evidence="2 3" key="1">
    <citation type="submission" date="2023-07" db="EMBL/GenBank/DDBJ databases">
        <title>Sorghum-associated microbial communities from plants grown in Nebraska, USA.</title>
        <authorList>
            <person name="Schachtman D."/>
        </authorList>
    </citation>
    <scope>NUCLEOTIDE SEQUENCE [LARGE SCALE GENOMIC DNA]</scope>
    <source>
        <strain evidence="2 3">DS1709</strain>
    </source>
</reference>
<accession>A0ABU1LAF4</accession>
<feature type="signal peptide" evidence="1">
    <location>
        <begin position="1"/>
        <end position="16"/>
    </location>
</feature>
<dbReference type="Proteomes" id="UP001184853">
    <property type="component" value="Unassembled WGS sequence"/>
</dbReference>
<name>A0ABU1LAF4_9FLAO</name>
<feature type="chain" id="PRO_5045174155" evidence="1">
    <location>
        <begin position="17"/>
        <end position="74"/>
    </location>
</feature>
<sequence>MKSSIRLFLLFFFAFATHTYSQKKVTLSGTIANKSNTETLIDVNIYIPEAKVGITTNSLSPHIQGFSSKMLIKL</sequence>
<organism evidence="2 3">
    <name type="scientific">Chryseobacterium geocarposphaerae</name>
    <dbReference type="NCBI Taxonomy" id="1416776"/>
    <lineage>
        <taxon>Bacteria</taxon>
        <taxon>Pseudomonadati</taxon>
        <taxon>Bacteroidota</taxon>
        <taxon>Flavobacteriia</taxon>
        <taxon>Flavobacteriales</taxon>
        <taxon>Weeksellaceae</taxon>
        <taxon>Chryseobacterium group</taxon>
        <taxon>Chryseobacterium</taxon>
    </lineage>
</organism>
<keyword evidence="3" id="KW-1185">Reference proteome</keyword>
<keyword evidence="1" id="KW-0732">Signal</keyword>
<protein>
    <submittedName>
        <fullName evidence="2">Uncharacterized protein</fullName>
    </submittedName>
</protein>